<sequence length="679" mass="76168">MEVEKKTAISVGKKAQNGSGPAGLRFQTVKKRDSLVSGRMQAPTSGTSRTEQKISWGMDVNPTRLLEICAIGSMRTMRASERSPLTQLSSLVETGWILLNFASTEQISGGYTCEPNEHRTDEGLELSLHPVQASLQPDDDRLQLSLWQKKTESRKNISLEISGNCTCPERGRKGDELLIGRCVIGADFLRVSETVELSCEISRARERRWMAAQPGADYDDVDYQDSNNQALGQRVACYVLSSRYQVPAGSHRHRMIWHGAKSTTPNTTLSLSGRVSAGRRKLQINKRSRAGGRSWIRAVRHVKSSEGIKLAILLLRTELLLVSRSKTYSKLRRRFYAAAKQLHLCVPQGFAEIQFGPEIVPQVSVLGPILPGIPSELTKAAEMTAFYGTKIDWGSADEALTSLASYFQPEHQFLTIITKAPEHHVELDDYLPSRTRIKTKRLARHFTFGRSRVLTPVPPDQVWVFFRGFPTPSHRGMSHITDKANAGSVQPLSTYHPPPSAPILTYPSRIFSVPRSISNEFSTCRTHLRSVKFDSDNCQRCKSGLRWGAIIYLRFYPRLVILFGRPPRYLPVPSSEWRPGNNLVQLASIWIAVEELSKRELVSRPAESICCRQNRGVPLDRRSSSCRSYRGLQDSVSDRGDLILAGEEHVPDSWSYFLNYFQNVNLEFCSPSRPRGGGL</sequence>
<evidence type="ECO:0000313" key="3">
    <source>
        <dbReference type="Proteomes" id="UP000719412"/>
    </source>
</evidence>
<protein>
    <submittedName>
        <fullName evidence="2">Uncharacterized protein</fullName>
    </submittedName>
</protein>
<name>A0A8J6H7P7_TENMO</name>
<dbReference type="Proteomes" id="UP000719412">
    <property type="component" value="Unassembled WGS sequence"/>
</dbReference>
<accession>A0A8J6H7P7</accession>
<evidence type="ECO:0000313" key="2">
    <source>
        <dbReference type="EMBL" id="KAH0809397.1"/>
    </source>
</evidence>
<keyword evidence="3" id="KW-1185">Reference proteome</keyword>
<comment type="caution">
    <text evidence="2">The sequence shown here is derived from an EMBL/GenBank/DDBJ whole genome shotgun (WGS) entry which is preliminary data.</text>
</comment>
<organism evidence="2 3">
    <name type="scientific">Tenebrio molitor</name>
    <name type="common">Yellow mealworm beetle</name>
    <dbReference type="NCBI Taxonomy" id="7067"/>
    <lineage>
        <taxon>Eukaryota</taxon>
        <taxon>Metazoa</taxon>
        <taxon>Ecdysozoa</taxon>
        <taxon>Arthropoda</taxon>
        <taxon>Hexapoda</taxon>
        <taxon>Insecta</taxon>
        <taxon>Pterygota</taxon>
        <taxon>Neoptera</taxon>
        <taxon>Endopterygota</taxon>
        <taxon>Coleoptera</taxon>
        <taxon>Polyphaga</taxon>
        <taxon>Cucujiformia</taxon>
        <taxon>Tenebrionidae</taxon>
        <taxon>Tenebrio</taxon>
    </lineage>
</organism>
<dbReference type="AlphaFoldDB" id="A0A8J6H7P7"/>
<evidence type="ECO:0000256" key="1">
    <source>
        <dbReference type="SAM" id="MobiDB-lite"/>
    </source>
</evidence>
<feature type="region of interest" description="Disordered" evidence="1">
    <location>
        <begin position="1"/>
        <end position="27"/>
    </location>
</feature>
<reference evidence="2" key="1">
    <citation type="journal article" date="2020" name="J Insects Food Feed">
        <title>The yellow mealworm (Tenebrio molitor) genome: a resource for the emerging insects as food and feed industry.</title>
        <authorList>
            <person name="Eriksson T."/>
            <person name="Andere A."/>
            <person name="Kelstrup H."/>
            <person name="Emery V."/>
            <person name="Picard C."/>
        </authorList>
    </citation>
    <scope>NUCLEOTIDE SEQUENCE</scope>
    <source>
        <strain evidence="2">Stoneville</strain>
        <tissue evidence="2">Whole head</tissue>
    </source>
</reference>
<proteinExistence type="predicted"/>
<dbReference type="EMBL" id="JABDTM020028164">
    <property type="protein sequence ID" value="KAH0809397.1"/>
    <property type="molecule type" value="Genomic_DNA"/>
</dbReference>
<reference evidence="2" key="2">
    <citation type="submission" date="2021-08" db="EMBL/GenBank/DDBJ databases">
        <authorList>
            <person name="Eriksson T."/>
        </authorList>
    </citation>
    <scope>NUCLEOTIDE SEQUENCE</scope>
    <source>
        <strain evidence="2">Stoneville</strain>
        <tissue evidence="2">Whole head</tissue>
    </source>
</reference>
<gene>
    <name evidence="2" type="ORF">GEV33_013395</name>
</gene>